<gene>
    <name evidence="3" type="ORF">FHU28_000719</name>
</gene>
<proteinExistence type="predicted"/>
<feature type="transmembrane region" description="Helical" evidence="2">
    <location>
        <begin position="74"/>
        <end position="96"/>
    </location>
</feature>
<evidence type="ECO:0000313" key="3">
    <source>
        <dbReference type="EMBL" id="MBB5110880.1"/>
    </source>
</evidence>
<feature type="compositionally biased region" description="Pro residues" evidence="1">
    <location>
        <begin position="212"/>
        <end position="272"/>
    </location>
</feature>
<dbReference type="EMBL" id="JACHJC010000001">
    <property type="protein sequence ID" value="MBB5110880.1"/>
    <property type="molecule type" value="Genomic_DNA"/>
</dbReference>
<dbReference type="Proteomes" id="UP000618986">
    <property type="component" value="Unassembled WGS sequence"/>
</dbReference>
<reference evidence="3 4" key="1">
    <citation type="submission" date="2020-08" db="EMBL/GenBank/DDBJ databases">
        <title>Sequencing the genomes of 1000 actinobacteria strains.</title>
        <authorList>
            <person name="Klenk H.-P."/>
        </authorList>
    </citation>
    <scope>NUCLEOTIDE SEQUENCE [LARGE SCALE GENOMIC DNA]</scope>
    <source>
        <strain evidence="3 4">DSM 43036</strain>
    </source>
</reference>
<evidence type="ECO:0000256" key="1">
    <source>
        <dbReference type="SAM" id="MobiDB-lite"/>
    </source>
</evidence>
<comment type="caution">
    <text evidence="3">The sequence shown here is derived from an EMBL/GenBank/DDBJ whole genome shotgun (WGS) entry which is preliminary data.</text>
</comment>
<keyword evidence="2" id="KW-0812">Transmembrane</keyword>
<keyword evidence="2" id="KW-0472">Membrane</keyword>
<evidence type="ECO:0000256" key="2">
    <source>
        <dbReference type="SAM" id="Phobius"/>
    </source>
</evidence>
<protein>
    <submittedName>
        <fullName evidence="3">Uncharacterized protein</fullName>
    </submittedName>
</protein>
<keyword evidence="2" id="KW-1133">Transmembrane helix</keyword>
<organism evidence="3 4">
    <name type="scientific">Micromonospora echinospora</name>
    <name type="common">Micromonospora purpurea</name>
    <dbReference type="NCBI Taxonomy" id="1877"/>
    <lineage>
        <taxon>Bacteria</taxon>
        <taxon>Bacillati</taxon>
        <taxon>Actinomycetota</taxon>
        <taxon>Actinomycetes</taxon>
        <taxon>Micromonosporales</taxon>
        <taxon>Micromonosporaceae</taxon>
        <taxon>Micromonospora</taxon>
    </lineage>
</organism>
<evidence type="ECO:0000313" key="4">
    <source>
        <dbReference type="Proteomes" id="UP000618986"/>
    </source>
</evidence>
<feature type="transmembrane region" description="Helical" evidence="2">
    <location>
        <begin position="12"/>
        <end position="35"/>
    </location>
</feature>
<feature type="region of interest" description="Disordered" evidence="1">
    <location>
        <begin position="193"/>
        <end position="272"/>
    </location>
</feature>
<keyword evidence="4" id="KW-1185">Reference proteome</keyword>
<sequence length="272" mass="26691">MSYPDRAAPRRPGTVLAAVAVLLAMAVGAVAYAVANLAVTGGTVERFRAAAADETGASGGDIDQVAGLLRASTYLAAVFGVLAALLLVGLALGLLAGRSGARVGTWVVAGTGLLCGCCGLALLVGQRAAPLQLGPEDRITADLLGLVGDAYPAWWIPVNAAVSVAQILGYLVVAGLLTLPSAGAFLRRGTGPARPSGYGVTVSGAPASGPTPWGPPPGLHQPSAPPAPPASAPPASPPPSAPPWAPPPATSPPPSAPPAPPSGFPPPPEDRP</sequence>
<accession>A0ABR6M6C4</accession>
<name>A0ABR6M6C4_MICEC</name>
<feature type="transmembrane region" description="Helical" evidence="2">
    <location>
        <begin position="154"/>
        <end position="179"/>
    </location>
</feature>
<feature type="transmembrane region" description="Helical" evidence="2">
    <location>
        <begin position="103"/>
        <end position="124"/>
    </location>
</feature>